<reference evidence="1" key="1">
    <citation type="journal article" date="2021" name="PeerJ">
        <title>Extensive microbial diversity within the chicken gut microbiome revealed by metagenomics and culture.</title>
        <authorList>
            <person name="Gilroy R."/>
            <person name="Ravi A."/>
            <person name="Getino M."/>
            <person name="Pursley I."/>
            <person name="Horton D.L."/>
            <person name="Alikhan N.F."/>
            <person name="Baker D."/>
            <person name="Gharbi K."/>
            <person name="Hall N."/>
            <person name="Watson M."/>
            <person name="Adriaenssens E.M."/>
            <person name="Foster-Nyarko E."/>
            <person name="Jarju S."/>
            <person name="Secka A."/>
            <person name="Antonio M."/>
            <person name="Oren A."/>
            <person name="Chaudhuri R.R."/>
            <person name="La Ragione R."/>
            <person name="Hildebrand F."/>
            <person name="Pallen M.J."/>
        </authorList>
    </citation>
    <scope>NUCLEOTIDE SEQUENCE</scope>
    <source>
        <strain evidence="1">CHK191-13928</strain>
    </source>
</reference>
<name>A0A9D2B8G7_9FIRM</name>
<comment type="caution">
    <text evidence="1">The sequence shown here is derived from an EMBL/GenBank/DDBJ whole genome shotgun (WGS) entry which is preliminary data.</text>
</comment>
<proteinExistence type="predicted"/>
<evidence type="ECO:0000313" key="1">
    <source>
        <dbReference type="EMBL" id="HIX66926.1"/>
    </source>
</evidence>
<evidence type="ECO:0000313" key="2">
    <source>
        <dbReference type="Proteomes" id="UP000886721"/>
    </source>
</evidence>
<dbReference type="EMBL" id="DXEM01000006">
    <property type="protein sequence ID" value="HIX66926.1"/>
    <property type="molecule type" value="Genomic_DNA"/>
</dbReference>
<dbReference type="AlphaFoldDB" id="A0A9D2B8G7"/>
<gene>
    <name evidence="1" type="ORF">H9735_02220</name>
</gene>
<accession>A0A9D2B8G7</accession>
<organism evidence="1 2">
    <name type="scientific">Candidatus Anaerostipes excrementavium</name>
    <dbReference type="NCBI Taxonomy" id="2838463"/>
    <lineage>
        <taxon>Bacteria</taxon>
        <taxon>Bacillati</taxon>
        <taxon>Bacillota</taxon>
        <taxon>Clostridia</taxon>
        <taxon>Lachnospirales</taxon>
        <taxon>Lachnospiraceae</taxon>
        <taxon>Anaerostipes</taxon>
    </lineage>
</organism>
<reference evidence="1" key="2">
    <citation type="submission" date="2021-04" db="EMBL/GenBank/DDBJ databases">
        <authorList>
            <person name="Gilroy R."/>
        </authorList>
    </citation>
    <scope>NUCLEOTIDE SEQUENCE</scope>
    <source>
        <strain evidence="1">CHK191-13928</strain>
    </source>
</reference>
<dbReference type="Proteomes" id="UP000886721">
    <property type="component" value="Unassembled WGS sequence"/>
</dbReference>
<sequence length="200" mass="23214">MAEIFFPSCKAKAAFPKSSQKLAAYIKRRYNVDPIGCCKLNNSKLTKDDTAIILCLNCARVISANAEYKNIQYLWEIIDQDADFIFPDYQGQQMALQDCHLAKGQKNVQDAVRSLMTKMNIQIVELEKKRDNADHCASYEIVGYHRERPLTEEEQRVYFYNRYQDVETDWIVSYCKYCNDGVNLSGKKGKHILELLFPEE</sequence>
<protein>
    <submittedName>
        <fullName evidence="1">Uncharacterized protein</fullName>
    </submittedName>
</protein>